<sequence>MMRISMLLILMIFLSSCNNKPEDHLEHINGYWGIEKVEFTKDSVRDFKINEIVDYIEIVDSVGFRIKVKPQFDGTYIPAGEPEDIQVKIEDEKVALYYSTPFNEWKEIIVASKEDELSLKNERGFIYHYKRYKPLKLDLDEKENE</sequence>
<reference evidence="1 2" key="1">
    <citation type="submission" date="2019-08" db="EMBL/GenBank/DDBJ databases">
        <title>Genome sequence of Gillisia hiemivivida IC154 (type strain).</title>
        <authorList>
            <person name="Bowman J.P."/>
        </authorList>
    </citation>
    <scope>NUCLEOTIDE SEQUENCE [LARGE SCALE GENOMIC DNA]</scope>
    <source>
        <strain evidence="1 2">IC154</strain>
    </source>
</reference>
<evidence type="ECO:0000313" key="1">
    <source>
        <dbReference type="EMBL" id="TXD93296.1"/>
    </source>
</evidence>
<evidence type="ECO:0000313" key="2">
    <source>
        <dbReference type="Proteomes" id="UP000321367"/>
    </source>
</evidence>
<gene>
    <name evidence="1" type="ORF">ES724_10900</name>
</gene>
<proteinExistence type="predicted"/>
<organism evidence="1 2">
    <name type="scientific">Gillisia hiemivivida</name>
    <dbReference type="NCBI Taxonomy" id="291190"/>
    <lineage>
        <taxon>Bacteria</taxon>
        <taxon>Pseudomonadati</taxon>
        <taxon>Bacteroidota</taxon>
        <taxon>Flavobacteriia</taxon>
        <taxon>Flavobacteriales</taxon>
        <taxon>Flavobacteriaceae</taxon>
        <taxon>Gillisia</taxon>
    </lineage>
</organism>
<evidence type="ECO:0008006" key="3">
    <source>
        <dbReference type="Google" id="ProtNLM"/>
    </source>
</evidence>
<keyword evidence="2" id="KW-1185">Reference proteome</keyword>
<dbReference type="EMBL" id="VORY01000012">
    <property type="protein sequence ID" value="TXD93296.1"/>
    <property type="molecule type" value="Genomic_DNA"/>
</dbReference>
<protein>
    <recommendedName>
        <fullName evidence="3">Lipocalin family protein</fullName>
    </recommendedName>
</protein>
<dbReference type="AlphaFoldDB" id="A0A5C6ZR69"/>
<comment type="caution">
    <text evidence="1">The sequence shown here is derived from an EMBL/GenBank/DDBJ whole genome shotgun (WGS) entry which is preliminary data.</text>
</comment>
<dbReference type="PROSITE" id="PS51257">
    <property type="entry name" value="PROKAR_LIPOPROTEIN"/>
    <property type="match status" value="1"/>
</dbReference>
<dbReference type="OrthoDB" id="1143855at2"/>
<accession>A0A5C6ZR69</accession>
<dbReference type="Proteomes" id="UP000321367">
    <property type="component" value="Unassembled WGS sequence"/>
</dbReference>
<name>A0A5C6ZR69_9FLAO</name>
<dbReference type="RefSeq" id="WP_146932924.1">
    <property type="nucleotide sequence ID" value="NZ_CBCSHZ010000010.1"/>
</dbReference>